<dbReference type="RefSeq" id="WP_207600110.1">
    <property type="nucleotide sequence ID" value="NZ_JAFNJU010000008.1"/>
</dbReference>
<name>A0A939KHK4_9CLOT</name>
<dbReference type="Proteomes" id="UP000664218">
    <property type="component" value="Unassembled WGS sequence"/>
</dbReference>
<proteinExistence type="predicted"/>
<evidence type="ECO:0000313" key="1">
    <source>
        <dbReference type="EMBL" id="MBO1265589.1"/>
    </source>
</evidence>
<dbReference type="PROSITE" id="PS51257">
    <property type="entry name" value="PROKAR_LIPOPROTEIN"/>
    <property type="match status" value="1"/>
</dbReference>
<protein>
    <submittedName>
        <fullName evidence="1">Uncharacterized protein</fullName>
    </submittedName>
</protein>
<organism evidence="1 2">
    <name type="scientific">Proteiniclasticum aestuarii</name>
    <dbReference type="NCBI Taxonomy" id="2817862"/>
    <lineage>
        <taxon>Bacteria</taxon>
        <taxon>Bacillati</taxon>
        <taxon>Bacillota</taxon>
        <taxon>Clostridia</taxon>
        <taxon>Eubacteriales</taxon>
        <taxon>Clostridiaceae</taxon>
        <taxon>Proteiniclasticum</taxon>
    </lineage>
</organism>
<keyword evidence="2" id="KW-1185">Reference proteome</keyword>
<sequence>MRKVLLTVTMIMIMILAGCSNDEPEILETQENPVKDKPTIILKEEEPEPEPVIYGLGERAVVREDYAVTILSVEDTEYRLPWKPEQKNIVVEILFENLSMDENHEVFHYETGLVTGFNLSVHNADPYPPVVLDEAYGHVFTPAGTKSVHKLVFEAPEHPNEVRLRFSDYLNENLLFNVEKGKRVEADLTGSLPEPEKVYGKGEPMVITKAAKDYLLTVQAVKRLEPESSESDKEMVAEYEVELLFLNMDIRRVMNRNFQLTFIDDQGNTSYTNVFSYPEETDEGVKISMFFTANAESDKVMLHYTDSLLDRDEAFYILIDDFEE</sequence>
<evidence type="ECO:0000313" key="2">
    <source>
        <dbReference type="Proteomes" id="UP000664218"/>
    </source>
</evidence>
<comment type="caution">
    <text evidence="1">The sequence shown here is derived from an EMBL/GenBank/DDBJ whole genome shotgun (WGS) entry which is preliminary data.</text>
</comment>
<accession>A0A939KHK4</accession>
<dbReference type="AlphaFoldDB" id="A0A939KHK4"/>
<dbReference type="EMBL" id="JAFNJU010000008">
    <property type="protein sequence ID" value="MBO1265589.1"/>
    <property type="molecule type" value="Genomic_DNA"/>
</dbReference>
<gene>
    <name evidence="1" type="ORF">J3A84_11140</name>
</gene>
<reference evidence="1" key="1">
    <citation type="submission" date="2021-03" db="EMBL/GenBank/DDBJ databases">
        <title>Proteiniclasticum marinus sp. nov., isolated from tidal flat sediment.</title>
        <authorList>
            <person name="Namirimu T."/>
            <person name="Yang J.-A."/>
            <person name="Yang S.-H."/>
            <person name="Kim Y.-J."/>
            <person name="Kwon K.K."/>
        </authorList>
    </citation>
    <scope>NUCLEOTIDE SEQUENCE</scope>
    <source>
        <strain evidence="1">SCR006</strain>
    </source>
</reference>